<dbReference type="AlphaFoldDB" id="A0A9E8MW91"/>
<name>A0A9E8MW91_9FLAO</name>
<proteinExistence type="predicted"/>
<dbReference type="KEGG" id="lnu:N7U66_03465"/>
<organism evidence="1 2">
    <name type="scientific">Lacinutrix neustonica</name>
    <dbReference type="NCBI Taxonomy" id="2980107"/>
    <lineage>
        <taxon>Bacteria</taxon>
        <taxon>Pseudomonadati</taxon>
        <taxon>Bacteroidota</taxon>
        <taxon>Flavobacteriia</taxon>
        <taxon>Flavobacteriales</taxon>
        <taxon>Flavobacteriaceae</taxon>
        <taxon>Lacinutrix</taxon>
    </lineage>
</organism>
<protein>
    <submittedName>
        <fullName evidence="1">Uncharacterized protein</fullName>
    </submittedName>
</protein>
<dbReference type="Proteomes" id="UP001164705">
    <property type="component" value="Chromosome"/>
</dbReference>
<reference evidence="1" key="1">
    <citation type="submission" date="2022-11" db="EMBL/GenBank/DDBJ databases">
        <title>Lacinutrix neustonica HL-RS19T sp. nov., isolated from the surface microlayer sample of brackish Lake Shihwa.</title>
        <authorList>
            <person name="Choi J.Y."/>
            <person name="Hwang C.Y."/>
        </authorList>
    </citation>
    <scope>NUCLEOTIDE SEQUENCE</scope>
    <source>
        <strain evidence="1">HL-RS19</strain>
    </source>
</reference>
<sequence>MQPIVREKGVSYTVLQDNLHNDRLSIPTPYFSYGFDKAWASQGFRFIQNGMHGVPGSVRTYGGTYASGSTSYISSGQDFYYYEPGEKVRQLKTFNGEGEGTYVWDVPGKEMDVTQEGYLVQTKNLDFNFEIDVSAGLTLPPPIFVSFSLVFNYNEQFLTKYATSKVIKYPAIQKKVVSYTDNIASTTENLAFDYATGRPVLTKTYDAYHNIALIESNQKHDGSIYNLNIPAHWNYSEMGQKSTSEFNTNQLLASSGQIITYGADANPINDDGTWSIKTDKVISAGANTFAKLANVSSWINNQSVEDVYGTLGSPSVFRMHESYAFKGDVKKSSNRLTDAGKIYEGGIIEDFIPFAFNNSTQEERWVKLNQVTKYSPNGSALEEIDVLGVYSASKYGYNFTLPTMISKNSTYDEMFFEHFEDKEAIETNLIKDVAHSGIFSKQITSGANIINNVIARDLLSTTGGWLKFWTKSDEKLINPKVEINGNQFAP</sequence>
<dbReference type="RefSeq" id="WP_267677341.1">
    <property type="nucleotide sequence ID" value="NZ_CP113088.1"/>
</dbReference>
<gene>
    <name evidence="1" type="ORF">N7U66_03465</name>
</gene>
<keyword evidence="2" id="KW-1185">Reference proteome</keyword>
<evidence type="ECO:0000313" key="1">
    <source>
        <dbReference type="EMBL" id="WAC02743.1"/>
    </source>
</evidence>
<accession>A0A9E8MW91</accession>
<evidence type="ECO:0000313" key="2">
    <source>
        <dbReference type="Proteomes" id="UP001164705"/>
    </source>
</evidence>
<dbReference type="EMBL" id="CP113088">
    <property type="protein sequence ID" value="WAC02743.1"/>
    <property type="molecule type" value="Genomic_DNA"/>
</dbReference>